<organism evidence="1 2">
    <name type="scientific">Drosophila willistoni</name>
    <name type="common">Fruit fly</name>
    <dbReference type="NCBI Taxonomy" id="7260"/>
    <lineage>
        <taxon>Eukaryota</taxon>
        <taxon>Metazoa</taxon>
        <taxon>Ecdysozoa</taxon>
        <taxon>Arthropoda</taxon>
        <taxon>Hexapoda</taxon>
        <taxon>Insecta</taxon>
        <taxon>Pterygota</taxon>
        <taxon>Neoptera</taxon>
        <taxon>Endopterygota</taxon>
        <taxon>Diptera</taxon>
        <taxon>Brachycera</taxon>
        <taxon>Muscomorpha</taxon>
        <taxon>Ephydroidea</taxon>
        <taxon>Drosophilidae</taxon>
        <taxon>Drosophila</taxon>
        <taxon>Sophophora</taxon>
    </lineage>
</organism>
<protein>
    <submittedName>
        <fullName evidence="1">Uncharacterized protein</fullName>
    </submittedName>
</protein>
<dbReference type="InParanoid" id="B4MS34"/>
<accession>B4MS34</accession>
<dbReference type="AlphaFoldDB" id="B4MS34"/>
<dbReference type="EMBL" id="CH963850">
    <property type="protein sequence ID" value="EDW74923.1"/>
    <property type="molecule type" value="Genomic_DNA"/>
</dbReference>
<gene>
    <name evidence="1" type="primary">Dwil\GK15639</name>
    <name evidence="1" type="ORF">Dwil_GK15639</name>
</gene>
<evidence type="ECO:0000313" key="1">
    <source>
        <dbReference type="EMBL" id="EDW74923.1"/>
    </source>
</evidence>
<sequence>MEPLDEKLYRCSRCLGRCLWHDLSRQEHRCPQCRIPIRTCAICDKNFEPREKAHYYCKRCDFYLEKQAAIKPPPIEEEAYGEEYSEDNEEEMHTTNKASVMERWQEIKTAAGIVDDFYLSD</sequence>
<dbReference type="OrthoDB" id="7859231at2759"/>
<evidence type="ECO:0000313" key="2">
    <source>
        <dbReference type="Proteomes" id="UP000007798"/>
    </source>
</evidence>
<dbReference type="PhylomeDB" id="B4MS34"/>
<dbReference type="Proteomes" id="UP000007798">
    <property type="component" value="Unassembled WGS sequence"/>
</dbReference>
<keyword evidence="2" id="KW-1185">Reference proteome</keyword>
<dbReference type="OMA" id="DYRLYLC"/>
<dbReference type="KEGG" id="dwi:6641066"/>
<reference evidence="1 2" key="1">
    <citation type="journal article" date="2007" name="Nature">
        <title>Evolution of genes and genomes on the Drosophila phylogeny.</title>
        <authorList>
            <consortium name="Drosophila 12 Genomes Consortium"/>
            <person name="Clark A.G."/>
            <person name="Eisen M.B."/>
            <person name="Smith D.R."/>
            <person name="Bergman C.M."/>
            <person name="Oliver B."/>
            <person name="Markow T.A."/>
            <person name="Kaufman T.C."/>
            <person name="Kellis M."/>
            <person name="Gelbart W."/>
            <person name="Iyer V.N."/>
            <person name="Pollard D.A."/>
            <person name="Sackton T.B."/>
            <person name="Larracuente A.M."/>
            <person name="Singh N.D."/>
            <person name="Abad J.P."/>
            <person name="Abt D.N."/>
            <person name="Adryan B."/>
            <person name="Aguade M."/>
            <person name="Akashi H."/>
            <person name="Anderson W.W."/>
            <person name="Aquadro C.F."/>
            <person name="Ardell D.H."/>
            <person name="Arguello R."/>
            <person name="Artieri C.G."/>
            <person name="Barbash D.A."/>
            <person name="Barker D."/>
            <person name="Barsanti P."/>
            <person name="Batterham P."/>
            <person name="Batzoglou S."/>
            <person name="Begun D."/>
            <person name="Bhutkar A."/>
            <person name="Blanco E."/>
            <person name="Bosak S.A."/>
            <person name="Bradley R.K."/>
            <person name="Brand A.D."/>
            <person name="Brent M.R."/>
            <person name="Brooks A.N."/>
            <person name="Brown R.H."/>
            <person name="Butlin R.K."/>
            <person name="Caggese C."/>
            <person name="Calvi B.R."/>
            <person name="Bernardo de Carvalho A."/>
            <person name="Caspi A."/>
            <person name="Castrezana S."/>
            <person name="Celniker S.E."/>
            <person name="Chang J.L."/>
            <person name="Chapple C."/>
            <person name="Chatterji S."/>
            <person name="Chinwalla A."/>
            <person name="Civetta A."/>
            <person name="Clifton S.W."/>
            <person name="Comeron J.M."/>
            <person name="Costello J.C."/>
            <person name="Coyne J.A."/>
            <person name="Daub J."/>
            <person name="David R.G."/>
            <person name="Delcher A.L."/>
            <person name="Delehaunty K."/>
            <person name="Do C.B."/>
            <person name="Ebling H."/>
            <person name="Edwards K."/>
            <person name="Eickbush T."/>
            <person name="Evans J.D."/>
            <person name="Filipski A."/>
            <person name="Findeiss S."/>
            <person name="Freyhult E."/>
            <person name="Fulton L."/>
            <person name="Fulton R."/>
            <person name="Garcia A.C."/>
            <person name="Gardiner A."/>
            <person name="Garfield D.A."/>
            <person name="Garvin B.E."/>
            <person name="Gibson G."/>
            <person name="Gilbert D."/>
            <person name="Gnerre S."/>
            <person name="Godfrey J."/>
            <person name="Good R."/>
            <person name="Gotea V."/>
            <person name="Gravely B."/>
            <person name="Greenberg A.J."/>
            <person name="Griffiths-Jones S."/>
            <person name="Gross S."/>
            <person name="Guigo R."/>
            <person name="Gustafson E.A."/>
            <person name="Haerty W."/>
            <person name="Hahn M.W."/>
            <person name="Halligan D.L."/>
            <person name="Halpern A.L."/>
            <person name="Halter G.M."/>
            <person name="Han M.V."/>
            <person name="Heger A."/>
            <person name="Hillier L."/>
            <person name="Hinrichs A.S."/>
            <person name="Holmes I."/>
            <person name="Hoskins R.A."/>
            <person name="Hubisz M.J."/>
            <person name="Hultmark D."/>
            <person name="Huntley M.A."/>
            <person name="Jaffe D.B."/>
            <person name="Jagadeeshan S."/>
            <person name="Jeck W.R."/>
            <person name="Johnson J."/>
            <person name="Jones C.D."/>
            <person name="Jordan W.C."/>
            <person name="Karpen G.H."/>
            <person name="Kataoka E."/>
            <person name="Keightley P.D."/>
            <person name="Kheradpour P."/>
            <person name="Kirkness E.F."/>
            <person name="Koerich L.B."/>
            <person name="Kristiansen K."/>
            <person name="Kudrna D."/>
            <person name="Kulathinal R.J."/>
            <person name="Kumar S."/>
            <person name="Kwok R."/>
            <person name="Lander E."/>
            <person name="Langley C.H."/>
            <person name="Lapoint R."/>
            <person name="Lazzaro B.P."/>
            <person name="Lee S.J."/>
            <person name="Levesque L."/>
            <person name="Li R."/>
            <person name="Lin C.F."/>
            <person name="Lin M.F."/>
            <person name="Lindblad-Toh K."/>
            <person name="Llopart A."/>
            <person name="Long M."/>
            <person name="Low L."/>
            <person name="Lozovsky E."/>
            <person name="Lu J."/>
            <person name="Luo M."/>
            <person name="Machado C.A."/>
            <person name="Makalowski W."/>
            <person name="Marzo M."/>
            <person name="Matsuda M."/>
            <person name="Matzkin L."/>
            <person name="McAllister B."/>
            <person name="McBride C.S."/>
            <person name="McKernan B."/>
            <person name="McKernan K."/>
            <person name="Mendez-Lago M."/>
            <person name="Minx P."/>
            <person name="Mollenhauer M.U."/>
            <person name="Montooth K."/>
            <person name="Mount S.M."/>
            <person name="Mu X."/>
            <person name="Myers E."/>
            <person name="Negre B."/>
            <person name="Newfeld S."/>
            <person name="Nielsen R."/>
            <person name="Noor M.A."/>
            <person name="O'Grady P."/>
            <person name="Pachter L."/>
            <person name="Papaceit M."/>
            <person name="Parisi M.J."/>
            <person name="Parisi M."/>
            <person name="Parts L."/>
            <person name="Pedersen J.S."/>
            <person name="Pesole G."/>
            <person name="Phillippy A.M."/>
            <person name="Ponting C.P."/>
            <person name="Pop M."/>
            <person name="Porcelli D."/>
            <person name="Powell J.R."/>
            <person name="Prohaska S."/>
            <person name="Pruitt K."/>
            <person name="Puig M."/>
            <person name="Quesneville H."/>
            <person name="Ram K.R."/>
            <person name="Rand D."/>
            <person name="Rasmussen M.D."/>
            <person name="Reed L.K."/>
            <person name="Reenan R."/>
            <person name="Reily A."/>
            <person name="Remington K.A."/>
            <person name="Rieger T.T."/>
            <person name="Ritchie M.G."/>
            <person name="Robin C."/>
            <person name="Rogers Y.H."/>
            <person name="Rohde C."/>
            <person name="Rozas J."/>
            <person name="Rubenfield M.J."/>
            <person name="Ruiz A."/>
            <person name="Russo S."/>
            <person name="Salzberg S.L."/>
            <person name="Sanchez-Gracia A."/>
            <person name="Saranga D.J."/>
            <person name="Sato H."/>
            <person name="Schaeffer S.W."/>
            <person name="Schatz M.C."/>
            <person name="Schlenke T."/>
            <person name="Schwartz R."/>
            <person name="Segarra C."/>
            <person name="Singh R.S."/>
            <person name="Sirot L."/>
            <person name="Sirota M."/>
            <person name="Sisneros N.B."/>
            <person name="Smith C.D."/>
            <person name="Smith T.F."/>
            <person name="Spieth J."/>
            <person name="Stage D.E."/>
            <person name="Stark A."/>
            <person name="Stephan W."/>
            <person name="Strausberg R.L."/>
            <person name="Strempel S."/>
            <person name="Sturgill D."/>
            <person name="Sutton G."/>
            <person name="Sutton G.G."/>
            <person name="Tao W."/>
            <person name="Teichmann S."/>
            <person name="Tobari Y.N."/>
            <person name="Tomimura Y."/>
            <person name="Tsolas J.M."/>
            <person name="Valente V.L."/>
            <person name="Venter E."/>
            <person name="Venter J.C."/>
            <person name="Vicario S."/>
            <person name="Vieira F.G."/>
            <person name="Vilella A.J."/>
            <person name="Villasante A."/>
            <person name="Walenz B."/>
            <person name="Wang J."/>
            <person name="Wasserman M."/>
            <person name="Watts T."/>
            <person name="Wilson D."/>
            <person name="Wilson R.K."/>
            <person name="Wing R.A."/>
            <person name="Wolfner M.F."/>
            <person name="Wong A."/>
            <person name="Wong G.K."/>
            <person name="Wu C.I."/>
            <person name="Wu G."/>
            <person name="Yamamoto D."/>
            <person name="Yang H.P."/>
            <person name="Yang S.P."/>
            <person name="Yorke J.A."/>
            <person name="Yoshida K."/>
            <person name="Zdobnov E."/>
            <person name="Zhang P."/>
            <person name="Zhang Y."/>
            <person name="Zimin A.V."/>
            <person name="Baldwin J."/>
            <person name="Abdouelleil A."/>
            <person name="Abdulkadir J."/>
            <person name="Abebe A."/>
            <person name="Abera B."/>
            <person name="Abreu J."/>
            <person name="Acer S.C."/>
            <person name="Aftuck L."/>
            <person name="Alexander A."/>
            <person name="An P."/>
            <person name="Anderson E."/>
            <person name="Anderson S."/>
            <person name="Arachi H."/>
            <person name="Azer M."/>
            <person name="Bachantsang P."/>
            <person name="Barry A."/>
            <person name="Bayul T."/>
            <person name="Berlin A."/>
            <person name="Bessette D."/>
            <person name="Bloom T."/>
            <person name="Blye J."/>
            <person name="Boguslavskiy L."/>
            <person name="Bonnet C."/>
            <person name="Boukhgalter B."/>
            <person name="Bourzgui I."/>
            <person name="Brown A."/>
            <person name="Cahill P."/>
            <person name="Channer S."/>
            <person name="Cheshatsang Y."/>
            <person name="Chuda L."/>
            <person name="Citroen M."/>
            <person name="Collymore A."/>
            <person name="Cooke P."/>
            <person name="Costello M."/>
            <person name="D'Aco K."/>
            <person name="Daza R."/>
            <person name="De Haan G."/>
            <person name="DeGray S."/>
            <person name="DeMaso C."/>
            <person name="Dhargay N."/>
            <person name="Dooley K."/>
            <person name="Dooley E."/>
            <person name="Doricent M."/>
            <person name="Dorje P."/>
            <person name="Dorjee K."/>
            <person name="Dupes A."/>
            <person name="Elong R."/>
            <person name="Falk J."/>
            <person name="Farina A."/>
            <person name="Faro S."/>
            <person name="Ferguson D."/>
            <person name="Fisher S."/>
            <person name="Foley C.D."/>
            <person name="Franke A."/>
            <person name="Friedrich D."/>
            <person name="Gadbois L."/>
            <person name="Gearin G."/>
            <person name="Gearin C.R."/>
            <person name="Giannoukos G."/>
            <person name="Goode T."/>
            <person name="Graham J."/>
            <person name="Grandbois E."/>
            <person name="Grewal S."/>
            <person name="Gyaltsen K."/>
            <person name="Hafez N."/>
            <person name="Hagos B."/>
            <person name="Hall J."/>
            <person name="Henson C."/>
            <person name="Hollinger A."/>
            <person name="Honan T."/>
            <person name="Huard M.D."/>
            <person name="Hughes L."/>
            <person name="Hurhula B."/>
            <person name="Husby M.E."/>
            <person name="Kamat A."/>
            <person name="Kanga B."/>
            <person name="Kashin S."/>
            <person name="Khazanovich D."/>
            <person name="Kisner P."/>
            <person name="Lance K."/>
            <person name="Lara M."/>
            <person name="Lee W."/>
            <person name="Lennon N."/>
            <person name="Letendre F."/>
            <person name="LeVine R."/>
            <person name="Lipovsky A."/>
            <person name="Liu X."/>
            <person name="Liu J."/>
            <person name="Liu S."/>
            <person name="Lokyitsang T."/>
            <person name="Lokyitsang Y."/>
            <person name="Lubonja R."/>
            <person name="Lui A."/>
            <person name="MacDonald P."/>
            <person name="Magnisalis V."/>
            <person name="Maru K."/>
            <person name="Matthews C."/>
            <person name="McCusker W."/>
            <person name="McDonough S."/>
            <person name="Mehta T."/>
            <person name="Meldrim J."/>
            <person name="Meneus L."/>
            <person name="Mihai O."/>
            <person name="Mihalev A."/>
            <person name="Mihova T."/>
            <person name="Mittelman R."/>
            <person name="Mlenga V."/>
            <person name="Montmayeur A."/>
            <person name="Mulrain L."/>
            <person name="Navidi A."/>
            <person name="Naylor J."/>
            <person name="Negash T."/>
            <person name="Nguyen T."/>
            <person name="Nguyen N."/>
            <person name="Nicol R."/>
            <person name="Norbu C."/>
            <person name="Norbu N."/>
            <person name="Novod N."/>
            <person name="O'Neill B."/>
            <person name="Osman S."/>
            <person name="Markiewicz E."/>
            <person name="Oyono O.L."/>
            <person name="Patti C."/>
            <person name="Phunkhang P."/>
            <person name="Pierre F."/>
            <person name="Priest M."/>
            <person name="Raghuraman S."/>
            <person name="Rege F."/>
            <person name="Reyes R."/>
            <person name="Rise C."/>
            <person name="Rogov P."/>
            <person name="Ross K."/>
            <person name="Ryan E."/>
            <person name="Settipalli S."/>
            <person name="Shea T."/>
            <person name="Sherpa N."/>
            <person name="Shi L."/>
            <person name="Shih D."/>
            <person name="Sparrow T."/>
            <person name="Spaulding J."/>
            <person name="Stalker J."/>
            <person name="Stange-Thomann N."/>
            <person name="Stavropoulos S."/>
            <person name="Stone C."/>
            <person name="Strader C."/>
            <person name="Tesfaye S."/>
            <person name="Thomson T."/>
            <person name="Thoulutsang Y."/>
            <person name="Thoulutsang D."/>
            <person name="Topham K."/>
            <person name="Topping I."/>
            <person name="Tsamla T."/>
            <person name="Vassiliev H."/>
            <person name="Vo A."/>
            <person name="Wangchuk T."/>
            <person name="Wangdi T."/>
            <person name="Weiand M."/>
            <person name="Wilkinson J."/>
            <person name="Wilson A."/>
            <person name="Yadav S."/>
            <person name="Young G."/>
            <person name="Yu Q."/>
            <person name="Zembek L."/>
            <person name="Zhong D."/>
            <person name="Zimmer A."/>
            <person name="Zwirko Z."/>
            <person name="Jaffe D.B."/>
            <person name="Alvarez P."/>
            <person name="Brockman W."/>
            <person name="Butler J."/>
            <person name="Chin C."/>
            <person name="Gnerre S."/>
            <person name="Grabherr M."/>
            <person name="Kleber M."/>
            <person name="Mauceli E."/>
            <person name="MacCallum I."/>
        </authorList>
    </citation>
    <scope>NUCLEOTIDE SEQUENCE [LARGE SCALE GENOMIC DNA]</scope>
    <source>
        <strain evidence="2">Tucson 14030-0811.24</strain>
    </source>
</reference>
<name>B4MS34_DROWI</name>
<dbReference type="HOGENOM" id="CLU_2087351_0_0_1"/>
<proteinExistence type="predicted"/>
<dbReference type="eggNOG" id="ENOG502T992">
    <property type="taxonomic scope" value="Eukaryota"/>
</dbReference>